<proteinExistence type="predicted"/>
<evidence type="ECO:0000313" key="3">
    <source>
        <dbReference type="Proteomes" id="UP000029692"/>
    </source>
</evidence>
<dbReference type="PROSITE" id="PS51257">
    <property type="entry name" value="PROKAR_LIPOPROTEIN"/>
    <property type="match status" value="1"/>
</dbReference>
<evidence type="ECO:0000256" key="1">
    <source>
        <dbReference type="SAM" id="SignalP"/>
    </source>
</evidence>
<feature type="signal peptide" evidence="1">
    <location>
        <begin position="1"/>
        <end position="24"/>
    </location>
</feature>
<reference evidence="2 3" key="1">
    <citation type="submission" date="2014-05" db="EMBL/GenBank/DDBJ databases">
        <title>De novo Genome Sequence of Spirocheata sp.</title>
        <authorList>
            <person name="Shivani Y."/>
            <person name="Subhash Y."/>
            <person name="Tushar L."/>
            <person name="Sasikala C."/>
            <person name="Ramana C.V."/>
        </authorList>
    </citation>
    <scope>NUCLEOTIDE SEQUENCE [LARGE SCALE GENOMIC DNA]</scope>
    <source>
        <strain evidence="2 3">JC230</strain>
    </source>
</reference>
<feature type="chain" id="PRO_5001946401" evidence="1">
    <location>
        <begin position="25"/>
        <end position="293"/>
    </location>
</feature>
<dbReference type="AlphaFoldDB" id="A0A098QWQ4"/>
<dbReference type="RefSeq" id="WP_037547370.1">
    <property type="nucleotide sequence ID" value="NZ_JNUP01000060.1"/>
</dbReference>
<keyword evidence="1" id="KW-0732">Signal</keyword>
<accession>A0A098QWQ4</accession>
<dbReference type="EMBL" id="JNUP01000060">
    <property type="protein sequence ID" value="KGE72159.1"/>
    <property type="molecule type" value="Genomic_DNA"/>
</dbReference>
<keyword evidence="3" id="KW-1185">Reference proteome</keyword>
<comment type="caution">
    <text evidence="2">The sequence shown here is derived from an EMBL/GenBank/DDBJ whole genome shotgun (WGS) entry which is preliminary data.</text>
</comment>
<sequence length="293" mass="31814">MKAKVLILLSAALVLLASCGGLMTDPETLLPQASITSYEVLSENLTATGGTVKVKVVGSTFGEAVGEETDYTGTLGLYDADELDGLVYGQPDYLALVGETVTVEGDFTVELVVDFSGYGNYNVLLMLVDSEGNEAESEEFSLRFYPDFLPEDYEPDSLPLQHNPSEDDINTRSSEAAQWYSLKMVGDDAEYGVVVHWGDSKKYSDHYDATVPTADVQVSIYDYTGAAIAENVDSGWWDSAYPDDESASTYGGDDGILLEAGVDYEVGETLFLKVTGTTGTYEFYNYAFGYAFK</sequence>
<protein>
    <submittedName>
        <fullName evidence="2">Uncharacterized protein</fullName>
    </submittedName>
</protein>
<evidence type="ECO:0000313" key="2">
    <source>
        <dbReference type="EMBL" id="KGE72159.1"/>
    </source>
</evidence>
<name>A0A098QWQ4_9SPIO</name>
<dbReference type="Proteomes" id="UP000029692">
    <property type="component" value="Unassembled WGS sequence"/>
</dbReference>
<organism evidence="2 3">
    <name type="scientific">Spirochaeta lutea</name>
    <dbReference type="NCBI Taxonomy" id="1480694"/>
    <lineage>
        <taxon>Bacteria</taxon>
        <taxon>Pseudomonadati</taxon>
        <taxon>Spirochaetota</taxon>
        <taxon>Spirochaetia</taxon>
        <taxon>Spirochaetales</taxon>
        <taxon>Spirochaetaceae</taxon>
        <taxon>Spirochaeta</taxon>
    </lineage>
</organism>
<gene>
    <name evidence="2" type="ORF">DC28_07630</name>
</gene>